<evidence type="ECO:0000313" key="2">
    <source>
        <dbReference type="Proteomes" id="UP000035170"/>
    </source>
</evidence>
<comment type="caution">
    <text evidence="1">The sequence shown here is derived from an EMBL/GenBank/DDBJ whole genome shotgun (WGS) entry which is preliminary data.</text>
</comment>
<dbReference type="EMBL" id="JZWI01000050">
    <property type="protein sequence ID" value="KLN52532.1"/>
    <property type="molecule type" value="Genomic_DNA"/>
</dbReference>
<evidence type="ECO:0000313" key="1">
    <source>
        <dbReference type="EMBL" id="KLN52532.1"/>
    </source>
</evidence>
<protein>
    <submittedName>
        <fullName evidence="1">Uncharacterized protein</fullName>
    </submittedName>
</protein>
<name>A0A0H2LVL9_VARPD</name>
<organism evidence="1 2">
    <name type="scientific">Variovorax paradoxus</name>
    <dbReference type="NCBI Taxonomy" id="34073"/>
    <lineage>
        <taxon>Bacteria</taxon>
        <taxon>Pseudomonadati</taxon>
        <taxon>Pseudomonadota</taxon>
        <taxon>Betaproteobacteria</taxon>
        <taxon>Burkholderiales</taxon>
        <taxon>Comamonadaceae</taxon>
        <taxon>Variovorax</taxon>
    </lineage>
</organism>
<reference evidence="1 2" key="1">
    <citation type="submission" date="2015-03" db="EMBL/GenBank/DDBJ databases">
        <title>Genome sequence of Variovorax paradoxus TBEA6.</title>
        <authorList>
            <person name="Poehlein A."/>
            <person name="Schuldes J."/>
            <person name="Wuebbeler J.H."/>
            <person name="Hiessl S."/>
            <person name="Steinbuechel A."/>
            <person name="Daniel R."/>
        </authorList>
    </citation>
    <scope>NUCLEOTIDE SEQUENCE [LARGE SCALE GENOMIC DNA]</scope>
    <source>
        <strain evidence="1 2">TBEA6</strain>
    </source>
</reference>
<dbReference type="PATRIC" id="fig|34073.19.peg.6498"/>
<accession>A0A0H2LVL9</accession>
<gene>
    <name evidence="1" type="ORF">VPARA_63140</name>
</gene>
<proteinExistence type="predicted"/>
<dbReference type="AlphaFoldDB" id="A0A0H2LVL9"/>
<dbReference type="Proteomes" id="UP000035170">
    <property type="component" value="Unassembled WGS sequence"/>
</dbReference>
<dbReference type="RefSeq" id="WP_047787417.1">
    <property type="nucleotide sequence ID" value="NZ_JZWI01000050.1"/>
</dbReference>
<sequence>MTMDLLRSIASTRLPKSITSPEDIDRVRILKAAGLVVASVPAPSRPLTLSGIEKAAQVLTITQKGYDELRRSCSSHE</sequence>
<keyword evidence="2" id="KW-1185">Reference proteome</keyword>